<keyword evidence="1" id="KW-0175">Coiled coil</keyword>
<dbReference type="AlphaFoldDB" id="A0A0M3IS26"/>
<evidence type="ECO:0000313" key="3">
    <source>
        <dbReference type="WBParaSite" id="ALUE_0002155401-mRNA-1"/>
    </source>
</evidence>
<proteinExistence type="predicted"/>
<name>A0A0M3IS26_ASCLU</name>
<dbReference type="Proteomes" id="UP000036681">
    <property type="component" value="Unplaced"/>
</dbReference>
<evidence type="ECO:0000313" key="2">
    <source>
        <dbReference type="Proteomes" id="UP000036681"/>
    </source>
</evidence>
<accession>A0A0M3IS26</accession>
<reference evidence="3" key="1">
    <citation type="submission" date="2017-02" db="UniProtKB">
        <authorList>
            <consortium name="WormBaseParasite"/>
        </authorList>
    </citation>
    <scope>IDENTIFICATION</scope>
</reference>
<feature type="coiled-coil region" evidence="1">
    <location>
        <begin position="158"/>
        <end position="192"/>
    </location>
</feature>
<sequence>LHSHIAVAEQFKTIGPSGPPKYGWKSFDSFIVCRARSFYGFSRSSGIAEMPPTSTNFSMPTKCGQMSVRMKHGGSLWQRSSESLMAKKVEKEELEEKVDGALLDLLEQRTGFPKLIAECVIAASRATEKAVNECEVVARTYRPPSVDFDRLANDVREALNDKRKAEKCEARLNELKQLIEVAKERESLLREAVQSGRYVPL</sequence>
<dbReference type="WBParaSite" id="ALUE_0002155401-mRNA-1">
    <property type="protein sequence ID" value="ALUE_0002155401-mRNA-1"/>
    <property type="gene ID" value="ALUE_0002155401"/>
</dbReference>
<organism evidence="2 3">
    <name type="scientific">Ascaris lumbricoides</name>
    <name type="common">Giant roundworm</name>
    <dbReference type="NCBI Taxonomy" id="6252"/>
    <lineage>
        <taxon>Eukaryota</taxon>
        <taxon>Metazoa</taxon>
        <taxon>Ecdysozoa</taxon>
        <taxon>Nematoda</taxon>
        <taxon>Chromadorea</taxon>
        <taxon>Rhabditida</taxon>
        <taxon>Spirurina</taxon>
        <taxon>Ascaridomorpha</taxon>
        <taxon>Ascaridoidea</taxon>
        <taxon>Ascarididae</taxon>
        <taxon>Ascaris</taxon>
    </lineage>
</organism>
<keyword evidence="2" id="KW-1185">Reference proteome</keyword>
<evidence type="ECO:0000256" key="1">
    <source>
        <dbReference type="SAM" id="Coils"/>
    </source>
</evidence>
<protein>
    <submittedName>
        <fullName evidence="3">Mediator of RNA polymerase II transcription subunit 21</fullName>
    </submittedName>
</protein>